<dbReference type="AlphaFoldDB" id="A0A091CRG8"/>
<name>A0A091CRG8_FUKDA</name>
<evidence type="ECO:0000313" key="3">
    <source>
        <dbReference type="Proteomes" id="UP000028990"/>
    </source>
</evidence>
<accession>A0A091CRG8</accession>
<dbReference type="EMBL" id="KN124277">
    <property type="protein sequence ID" value="KFO21829.1"/>
    <property type="molecule type" value="Genomic_DNA"/>
</dbReference>
<protein>
    <submittedName>
        <fullName evidence="2">Uncharacterized protein</fullName>
    </submittedName>
</protein>
<feature type="signal peptide" evidence="1">
    <location>
        <begin position="1"/>
        <end position="20"/>
    </location>
</feature>
<dbReference type="InterPro" id="IPR046350">
    <property type="entry name" value="Cystatin_sf"/>
</dbReference>
<gene>
    <name evidence="2" type="ORF">H920_16767</name>
</gene>
<keyword evidence="3" id="KW-1185">Reference proteome</keyword>
<organism evidence="2 3">
    <name type="scientific">Fukomys damarensis</name>
    <name type="common">Damaraland mole rat</name>
    <name type="synonym">Cryptomys damarensis</name>
    <dbReference type="NCBI Taxonomy" id="885580"/>
    <lineage>
        <taxon>Eukaryota</taxon>
        <taxon>Metazoa</taxon>
        <taxon>Chordata</taxon>
        <taxon>Craniata</taxon>
        <taxon>Vertebrata</taxon>
        <taxon>Euteleostomi</taxon>
        <taxon>Mammalia</taxon>
        <taxon>Eutheria</taxon>
        <taxon>Euarchontoglires</taxon>
        <taxon>Glires</taxon>
        <taxon>Rodentia</taxon>
        <taxon>Hystricomorpha</taxon>
        <taxon>Bathyergidae</taxon>
        <taxon>Fukomys</taxon>
    </lineage>
</organism>
<evidence type="ECO:0000313" key="2">
    <source>
        <dbReference type="EMBL" id="KFO21829.1"/>
    </source>
</evidence>
<sequence length="105" mass="11662">MHLFVYVPLVFLAALVWGLASDFADFEDSADELPVTSAIHNVDPNDEGVQQDLDFALGWYNRDNNDPYIFLLCGQCVPSSRCMVTGAEECCEGDIVLRQTLVFPS</sequence>
<keyword evidence="1" id="KW-0732">Signal</keyword>
<feature type="chain" id="PRO_5001872608" evidence="1">
    <location>
        <begin position="21"/>
        <end position="105"/>
    </location>
</feature>
<proteinExistence type="predicted"/>
<dbReference type="SUPFAM" id="SSF54403">
    <property type="entry name" value="Cystatin/monellin"/>
    <property type="match status" value="1"/>
</dbReference>
<dbReference type="Proteomes" id="UP000028990">
    <property type="component" value="Unassembled WGS sequence"/>
</dbReference>
<evidence type="ECO:0000256" key="1">
    <source>
        <dbReference type="SAM" id="SignalP"/>
    </source>
</evidence>
<reference evidence="2 3" key="1">
    <citation type="submission" date="2013-11" db="EMBL/GenBank/DDBJ databases">
        <title>The Damaraland mole rat (Fukomys damarensis) genome and evolution of African mole rats.</title>
        <authorList>
            <person name="Gladyshev V.N."/>
            <person name="Fang X."/>
        </authorList>
    </citation>
    <scope>NUCLEOTIDE SEQUENCE [LARGE SCALE GENOMIC DNA]</scope>
    <source>
        <tissue evidence="2">Liver</tissue>
    </source>
</reference>